<name>J9C6V4_9ZZZZ</name>
<dbReference type="EMBL" id="AMCI01005750">
    <property type="protein sequence ID" value="EJW95535.1"/>
    <property type="molecule type" value="Genomic_DNA"/>
</dbReference>
<feature type="non-terminal residue" evidence="1">
    <location>
        <position position="28"/>
    </location>
</feature>
<organism evidence="1">
    <name type="scientific">gut metagenome</name>
    <dbReference type="NCBI Taxonomy" id="749906"/>
    <lineage>
        <taxon>unclassified sequences</taxon>
        <taxon>metagenomes</taxon>
        <taxon>organismal metagenomes</taxon>
    </lineage>
</organism>
<comment type="caution">
    <text evidence="1">The sequence shown here is derived from an EMBL/GenBank/DDBJ whole genome shotgun (WGS) entry which is preliminary data.</text>
</comment>
<evidence type="ECO:0000313" key="1">
    <source>
        <dbReference type="EMBL" id="EJW95535.1"/>
    </source>
</evidence>
<sequence>MEQQRASQRYEETWLAFTEELKTNPTVT</sequence>
<gene>
    <name evidence="1" type="ORF">EVA_16358</name>
</gene>
<protein>
    <submittedName>
        <fullName evidence="1">Uncharacterized protein</fullName>
    </submittedName>
</protein>
<dbReference type="AlphaFoldDB" id="J9C6V4"/>
<proteinExistence type="predicted"/>
<reference evidence="1" key="1">
    <citation type="journal article" date="2012" name="PLoS ONE">
        <title>Gene sets for utilization of primary and secondary nutrition supplies in the distal gut of endangered iberian lynx.</title>
        <authorList>
            <person name="Alcaide M."/>
            <person name="Messina E."/>
            <person name="Richter M."/>
            <person name="Bargiela R."/>
            <person name="Peplies J."/>
            <person name="Huws S.A."/>
            <person name="Newbold C.J."/>
            <person name="Golyshin P.N."/>
            <person name="Simon M.A."/>
            <person name="Lopez G."/>
            <person name="Yakimov M.M."/>
            <person name="Ferrer M."/>
        </authorList>
    </citation>
    <scope>NUCLEOTIDE SEQUENCE</scope>
</reference>
<accession>J9C6V4</accession>